<gene>
    <name evidence="2" type="ORF">F2P44_01770</name>
</gene>
<feature type="domain" description="Antitoxin SocA-like Panacea" evidence="1">
    <location>
        <begin position="33"/>
        <end position="143"/>
    </location>
</feature>
<evidence type="ECO:0000313" key="3">
    <source>
        <dbReference type="Proteomes" id="UP000621455"/>
    </source>
</evidence>
<organism evidence="2 3">
    <name type="scientific">Massilia frigida</name>
    <dbReference type="NCBI Taxonomy" id="2609281"/>
    <lineage>
        <taxon>Bacteria</taxon>
        <taxon>Pseudomonadati</taxon>
        <taxon>Pseudomonadota</taxon>
        <taxon>Betaproteobacteria</taxon>
        <taxon>Burkholderiales</taxon>
        <taxon>Oxalobacteraceae</taxon>
        <taxon>Telluria group</taxon>
        <taxon>Massilia</taxon>
    </lineage>
</organism>
<name>A0ABX0MZ04_9BURK</name>
<protein>
    <submittedName>
        <fullName evidence="2">DUF4065 domain-containing protein</fullName>
    </submittedName>
</protein>
<accession>A0ABX0MZ04</accession>
<dbReference type="InterPro" id="IPR025272">
    <property type="entry name" value="SocA_Panacea"/>
</dbReference>
<dbReference type="EMBL" id="WHJG01000001">
    <property type="protein sequence ID" value="NHZ78027.1"/>
    <property type="molecule type" value="Genomic_DNA"/>
</dbReference>
<sequence>MPVTVQRFDPLKAIEAIVYIASKSPAPGFHKISKIFYFADKLHLERYGCTLSGDTYIAMDNGPVPSRIYDFMKFAGGRSVPVANAIPAIMNALTVQGHSVIAKRHADGDYLSQSEVECLDEIIATHGGKSFDQLTEESHDPAWRSVPENCPIPLTEIIKTLPGAADLLDHYTK</sequence>
<dbReference type="Pfam" id="PF13274">
    <property type="entry name" value="SocA_Panacea"/>
    <property type="match status" value="1"/>
</dbReference>
<dbReference type="Proteomes" id="UP000621455">
    <property type="component" value="Unassembled WGS sequence"/>
</dbReference>
<proteinExistence type="predicted"/>
<reference evidence="2 3" key="1">
    <citation type="submission" date="2019-10" db="EMBL/GenBank/DDBJ databases">
        <title>Taxonomy of Antarctic Massilia spp.: description of Massilia rubra sp. nov., Massilia aquatica sp. nov., Massilia mucilaginosa sp. nov., Massilia frigida sp. nov. isolated from streams, lakes and regoliths.</title>
        <authorList>
            <person name="Holochova P."/>
            <person name="Sedlacek I."/>
            <person name="Kralova S."/>
            <person name="Maslanova I."/>
            <person name="Busse H.-J."/>
            <person name="Stankova E."/>
            <person name="Vrbovska V."/>
            <person name="Kovarovic V."/>
            <person name="Bartak M."/>
            <person name="Svec P."/>
            <person name="Pantucek R."/>
        </authorList>
    </citation>
    <scope>NUCLEOTIDE SEQUENCE [LARGE SCALE GENOMIC DNA]</scope>
    <source>
        <strain evidence="2 3">CCM 8695</strain>
    </source>
</reference>
<keyword evidence="3" id="KW-1185">Reference proteome</keyword>
<dbReference type="RefSeq" id="WP_167084438.1">
    <property type="nucleotide sequence ID" value="NZ_WHJG01000001.1"/>
</dbReference>
<evidence type="ECO:0000259" key="1">
    <source>
        <dbReference type="Pfam" id="PF13274"/>
    </source>
</evidence>
<comment type="caution">
    <text evidence="2">The sequence shown here is derived from an EMBL/GenBank/DDBJ whole genome shotgun (WGS) entry which is preliminary data.</text>
</comment>
<evidence type="ECO:0000313" key="2">
    <source>
        <dbReference type="EMBL" id="NHZ78027.1"/>
    </source>
</evidence>